<evidence type="ECO:0000313" key="2">
    <source>
        <dbReference type="Proteomes" id="UP000827092"/>
    </source>
</evidence>
<gene>
    <name evidence="1" type="ORF">JTE90_009830</name>
</gene>
<organism evidence="1 2">
    <name type="scientific">Oedothorax gibbosus</name>
    <dbReference type="NCBI Taxonomy" id="931172"/>
    <lineage>
        <taxon>Eukaryota</taxon>
        <taxon>Metazoa</taxon>
        <taxon>Ecdysozoa</taxon>
        <taxon>Arthropoda</taxon>
        <taxon>Chelicerata</taxon>
        <taxon>Arachnida</taxon>
        <taxon>Araneae</taxon>
        <taxon>Araneomorphae</taxon>
        <taxon>Entelegynae</taxon>
        <taxon>Araneoidea</taxon>
        <taxon>Linyphiidae</taxon>
        <taxon>Erigoninae</taxon>
        <taxon>Oedothorax</taxon>
    </lineage>
</organism>
<keyword evidence="2" id="KW-1185">Reference proteome</keyword>
<sequence length="108" mass="12092">MGHYTYCIGIIYKIQGLPHFPCQYFQLRKKHKVAIKCTAGITTTCLPGRKLLFQHIKSTPSIGRFYLSPGIQLFETQPVAKQLGQVLTILLNISSANAHICDELVCTN</sequence>
<proteinExistence type="predicted"/>
<reference evidence="1 2" key="1">
    <citation type="journal article" date="2022" name="Nat. Ecol. Evol.">
        <title>A masculinizing supergene underlies an exaggerated male reproductive morph in a spider.</title>
        <authorList>
            <person name="Hendrickx F."/>
            <person name="De Corte Z."/>
            <person name="Sonet G."/>
            <person name="Van Belleghem S.M."/>
            <person name="Kostlbacher S."/>
            <person name="Vangestel C."/>
        </authorList>
    </citation>
    <scope>NUCLEOTIDE SEQUENCE [LARGE SCALE GENOMIC DNA]</scope>
    <source>
        <strain evidence="1">W744_W776</strain>
    </source>
</reference>
<dbReference type="AlphaFoldDB" id="A0AAV6UDS8"/>
<comment type="caution">
    <text evidence="1">The sequence shown here is derived from an EMBL/GenBank/DDBJ whole genome shotgun (WGS) entry which is preliminary data.</text>
</comment>
<evidence type="ECO:0000313" key="1">
    <source>
        <dbReference type="EMBL" id="KAG8181670.1"/>
    </source>
</evidence>
<protein>
    <submittedName>
        <fullName evidence="1">Uncharacterized protein</fullName>
    </submittedName>
</protein>
<dbReference type="EMBL" id="JAFNEN010000502">
    <property type="protein sequence ID" value="KAG8181670.1"/>
    <property type="molecule type" value="Genomic_DNA"/>
</dbReference>
<dbReference type="Proteomes" id="UP000827092">
    <property type="component" value="Unassembled WGS sequence"/>
</dbReference>
<name>A0AAV6UDS8_9ARAC</name>
<accession>A0AAV6UDS8</accession>